<name>A0A6G0Z3P9_APHCR</name>
<proteinExistence type="predicted"/>
<dbReference type="AlphaFoldDB" id="A0A6G0Z3P9"/>
<dbReference type="GO" id="GO:0071897">
    <property type="term" value="P:DNA biosynthetic process"/>
    <property type="evidence" value="ECO:0007669"/>
    <property type="project" value="UniProtKB-ARBA"/>
</dbReference>
<protein>
    <submittedName>
        <fullName evidence="2">Retrovirus-related Pol polyprotein LINE-1</fullName>
    </submittedName>
</protein>
<evidence type="ECO:0000313" key="2">
    <source>
        <dbReference type="EMBL" id="KAF0765014.1"/>
    </source>
</evidence>
<accession>A0A6G0Z3P9</accession>
<dbReference type="EMBL" id="VUJU01001502">
    <property type="protein sequence ID" value="KAF0765014.1"/>
    <property type="molecule type" value="Genomic_DNA"/>
</dbReference>
<evidence type="ECO:0000313" key="3">
    <source>
        <dbReference type="Proteomes" id="UP000478052"/>
    </source>
</evidence>
<keyword evidence="3" id="KW-1185">Reference proteome</keyword>
<dbReference type="OrthoDB" id="10033659at2759"/>
<gene>
    <name evidence="2" type="ORF">FWK35_00009235</name>
</gene>
<dbReference type="InterPro" id="IPR000477">
    <property type="entry name" value="RT_dom"/>
</dbReference>
<dbReference type="Pfam" id="PF00078">
    <property type="entry name" value="RVT_1"/>
    <property type="match status" value="1"/>
</dbReference>
<organism evidence="2 3">
    <name type="scientific">Aphis craccivora</name>
    <name type="common">Cowpea aphid</name>
    <dbReference type="NCBI Taxonomy" id="307492"/>
    <lineage>
        <taxon>Eukaryota</taxon>
        <taxon>Metazoa</taxon>
        <taxon>Ecdysozoa</taxon>
        <taxon>Arthropoda</taxon>
        <taxon>Hexapoda</taxon>
        <taxon>Insecta</taxon>
        <taxon>Pterygota</taxon>
        <taxon>Neoptera</taxon>
        <taxon>Paraneoptera</taxon>
        <taxon>Hemiptera</taxon>
        <taxon>Sternorrhyncha</taxon>
        <taxon>Aphidomorpha</taxon>
        <taxon>Aphidoidea</taxon>
        <taxon>Aphididae</taxon>
        <taxon>Aphidini</taxon>
        <taxon>Aphis</taxon>
        <taxon>Aphis</taxon>
    </lineage>
</organism>
<reference evidence="2 3" key="1">
    <citation type="submission" date="2019-08" db="EMBL/GenBank/DDBJ databases">
        <title>Whole genome of Aphis craccivora.</title>
        <authorList>
            <person name="Voronova N.V."/>
            <person name="Shulinski R.S."/>
            <person name="Bandarenka Y.V."/>
            <person name="Zhorov D.G."/>
            <person name="Warner D."/>
        </authorList>
    </citation>
    <scope>NUCLEOTIDE SEQUENCE [LARGE SCALE GENOMIC DNA]</scope>
    <source>
        <strain evidence="2">180601</strain>
        <tissue evidence="2">Whole Body</tissue>
    </source>
</reference>
<dbReference type="InterPro" id="IPR043502">
    <property type="entry name" value="DNA/RNA_pol_sf"/>
</dbReference>
<feature type="domain" description="Reverse transcriptase" evidence="1">
    <location>
        <begin position="324"/>
        <end position="415"/>
    </location>
</feature>
<comment type="caution">
    <text evidence="2">The sequence shown here is derived from an EMBL/GenBank/DDBJ whole genome shotgun (WGS) entry which is preliminary data.</text>
</comment>
<sequence length="563" mass="66523">MPGRRARYQVDYILVRNRYKNQVKKCKNYPGADINSDHNLVLIETNLNLKRKESNESTKRKWCMDKLKNEKIRIEWEKLRDTMTKAAEKHLKFTKEMPTKPWINNEIIDLIEKRRKYKNAVSEEGMSEYKKYRNLVNREAKKAKEEYKDKVTILRGINGKIITESKKKLEVWKQYIEKLYGNDNIHAGQWAIEEDAGQENIRQPILKEEFETALNVLKHNKATCIDNISGEMLKALEGQGKEILFKIIYDAYEKGIVPKDFEKIEAKIGVNLEEDQFGFRRNRGTREAILCLRMIMEKMYRVNKPMYIAFIDLEKAFDNIKEANIEKGVRQGCNLSQTLFNLYILYIENTLKQLRKDEIGGIKINGMLVQMLRFADNIALIAESEEALGNMLTKMNDSCKEYKIKINKSKTKILVCRSKITHDGRSEMDIKSRIAQAKQAFYKRKHLLTANTVSLNTRKNLIKSFIRAMKISWTEKVRNEEVYLRMNKQKAIWKTIKERWKKWIGHIIRNNEWITTIIEEKAGRGRPRTPFMKQIIDDIGKTNYKELKVAVMYRDKWRAIKVI</sequence>
<evidence type="ECO:0000259" key="1">
    <source>
        <dbReference type="Pfam" id="PF00078"/>
    </source>
</evidence>
<dbReference type="PANTHER" id="PTHR47027">
    <property type="entry name" value="REVERSE TRANSCRIPTASE DOMAIN-CONTAINING PROTEIN"/>
    <property type="match status" value="1"/>
</dbReference>
<dbReference type="PANTHER" id="PTHR47027:SF20">
    <property type="entry name" value="REVERSE TRANSCRIPTASE-LIKE PROTEIN WITH RNA-DIRECTED DNA POLYMERASE DOMAIN"/>
    <property type="match status" value="1"/>
</dbReference>
<dbReference type="SUPFAM" id="SSF56672">
    <property type="entry name" value="DNA/RNA polymerases"/>
    <property type="match status" value="1"/>
</dbReference>
<dbReference type="CDD" id="cd01650">
    <property type="entry name" value="RT_nLTR_like"/>
    <property type="match status" value="1"/>
</dbReference>
<dbReference type="Proteomes" id="UP000478052">
    <property type="component" value="Unassembled WGS sequence"/>
</dbReference>